<dbReference type="Gene3D" id="1.10.1370.20">
    <property type="entry name" value="Oligoendopeptidase f, C-terminal domain"/>
    <property type="match status" value="1"/>
</dbReference>
<dbReference type="PANTHER" id="PTHR34217">
    <property type="entry name" value="METAL-DEPENDENT CARBOXYPEPTIDASE"/>
    <property type="match status" value="1"/>
</dbReference>
<dbReference type="GO" id="GO:0046872">
    <property type="term" value="F:metal ion binding"/>
    <property type="evidence" value="ECO:0007669"/>
    <property type="project" value="UniProtKB-UniRule"/>
</dbReference>
<name>A0AAE0L9K0_9CHLO</name>
<comment type="similarity">
    <text evidence="6">Belongs to the peptidase M3 family.</text>
</comment>
<evidence type="ECO:0000256" key="7">
    <source>
        <dbReference type="SAM" id="Coils"/>
    </source>
</evidence>
<dbReference type="InterPro" id="IPR042088">
    <property type="entry name" value="OligoPept_F_C"/>
</dbReference>
<protein>
    <recommendedName>
        <fullName evidence="8">Peptidase M3A/M3B catalytic domain-containing protein</fullName>
    </recommendedName>
</protein>
<proteinExistence type="inferred from homology"/>
<comment type="caution">
    <text evidence="9">The sequence shown here is derived from an EMBL/GenBank/DDBJ whole genome shotgun (WGS) entry which is preliminary data.</text>
</comment>
<evidence type="ECO:0000256" key="3">
    <source>
        <dbReference type="ARBA" id="ARBA00022801"/>
    </source>
</evidence>
<dbReference type="Pfam" id="PF01432">
    <property type="entry name" value="Peptidase_M3"/>
    <property type="match status" value="1"/>
</dbReference>
<dbReference type="Gene3D" id="1.20.140.70">
    <property type="entry name" value="Oligopeptidase f, N-terminal domain"/>
    <property type="match status" value="1"/>
</dbReference>
<dbReference type="GO" id="GO:0006508">
    <property type="term" value="P:proteolysis"/>
    <property type="evidence" value="ECO:0007669"/>
    <property type="project" value="UniProtKB-KW"/>
</dbReference>
<evidence type="ECO:0000259" key="8">
    <source>
        <dbReference type="Pfam" id="PF01432"/>
    </source>
</evidence>
<keyword evidence="7" id="KW-0175">Coiled coil</keyword>
<feature type="domain" description="Peptidase M3A/M3B catalytic" evidence="8">
    <location>
        <begin position="275"/>
        <end position="655"/>
    </location>
</feature>
<keyword evidence="1 6" id="KW-0645">Protease</keyword>
<dbReference type="GO" id="GO:0004181">
    <property type="term" value="F:metallocarboxypeptidase activity"/>
    <property type="evidence" value="ECO:0007669"/>
    <property type="project" value="InterPro"/>
</dbReference>
<feature type="coiled-coil region" evidence="7">
    <location>
        <begin position="99"/>
        <end position="129"/>
    </location>
</feature>
<gene>
    <name evidence="9" type="ORF">CYMTET_15198</name>
</gene>
<keyword evidence="10" id="KW-1185">Reference proteome</keyword>
<evidence type="ECO:0000256" key="2">
    <source>
        <dbReference type="ARBA" id="ARBA00022723"/>
    </source>
</evidence>
<organism evidence="9 10">
    <name type="scientific">Cymbomonas tetramitiformis</name>
    <dbReference type="NCBI Taxonomy" id="36881"/>
    <lineage>
        <taxon>Eukaryota</taxon>
        <taxon>Viridiplantae</taxon>
        <taxon>Chlorophyta</taxon>
        <taxon>Pyramimonadophyceae</taxon>
        <taxon>Pyramimonadales</taxon>
        <taxon>Pyramimonadaceae</taxon>
        <taxon>Cymbomonas</taxon>
    </lineage>
</organism>
<dbReference type="SUPFAM" id="SSF55486">
    <property type="entry name" value="Metalloproteases ('zincins'), catalytic domain"/>
    <property type="match status" value="1"/>
</dbReference>
<evidence type="ECO:0000313" key="10">
    <source>
        <dbReference type="Proteomes" id="UP001190700"/>
    </source>
</evidence>
<evidence type="ECO:0000256" key="5">
    <source>
        <dbReference type="ARBA" id="ARBA00023049"/>
    </source>
</evidence>
<dbReference type="PANTHER" id="PTHR34217:SF1">
    <property type="entry name" value="CARBOXYPEPTIDASE 1"/>
    <property type="match status" value="1"/>
</dbReference>
<reference evidence="9 10" key="1">
    <citation type="journal article" date="2015" name="Genome Biol. Evol.">
        <title>Comparative Genomics of a Bacterivorous Green Alga Reveals Evolutionary Causalities and Consequences of Phago-Mixotrophic Mode of Nutrition.</title>
        <authorList>
            <person name="Burns J.A."/>
            <person name="Paasch A."/>
            <person name="Narechania A."/>
            <person name="Kim E."/>
        </authorList>
    </citation>
    <scope>NUCLEOTIDE SEQUENCE [LARGE SCALE GENOMIC DNA]</scope>
    <source>
        <strain evidence="9 10">PLY_AMNH</strain>
    </source>
</reference>
<dbReference type="InterPro" id="IPR034006">
    <property type="entry name" value="M3B_PepF_2"/>
</dbReference>
<sequence length="691" mass="75336">MQSLCTAFRTLALPLCKRSSARSFKVSRINGGVSHVRRAGSLAARDSAVPRTQAVRTSRSQTRRFDACPAAASADLETAVEDVAGPAWDNSGAYSGLASDQLEADLAEVEELTAELQQLCQALEVSRCDDTEVAALVEISRVKQRAELSLGNVAVFANCELSVDGLNAEAKQVLARTRTLGSKLSQAVQPHSLVLRLASDTLVDQYLEQVPEERFAVGHARKLRDLTLSLEEENLITALGVEGHSSWGQLYNSVSASLKCDVAGEQMGIAKAAGLLSNADAGRRRAAWEGIQAAWRTQEEAAAGILNALAGWRLELNKRRAAKAGREVHYLDAALHQNRMSRATLDAMMQAVTEAKGLGQRCLRLQAAAAGLDVLHPSDLMAPPPVLGQSADANKGALKLPFDSAIKVIADAVATVGPSVGSFVQDASDRKWIEGTEGDSKMPGAYCTKFPKLREPRVYLSSYTGSYQHISTLAHELGHAFHNHAMRDMPLPETRYPMNLAETASIFFETVVGDQLLSLAATPEERMQYGWYDAESAVAFLLNIPARFDFECALYEARGAGRVLTPEELRGLMTDAWEGRYGSTLSEQDSMFWATKLHFHLTGIEFYNFPYTFGYLFALGVYAQQETLGQDFHDAYVNLLRDTGRMSAEDVVAKHLGTNIEDVEFWRGSIRIIEAKIDAFEAALVESGVKV</sequence>
<dbReference type="GO" id="GO:0004222">
    <property type="term" value="F:metalloendopeptidase activity"/>
    <property type="evidence" value="ECO:0007669"/>
    <property type="project" value="InterPro"/>
</dbReference>
<comment type="cofactor">
    <cofactor evidence="6">
        <name>Zn(2+)</name>
        <dbReference type="ChEBI" id="CHEBI:29105"/>
    </cofactor>
    <text evidence="6">Binds 1 zinc ion.</text>
</comment>
<keyword evidence="3 6" id="KW-0378">Hydrolase</keyword>
<evidence type="ECO:0000256" key="1">
    <source>
        <dbReference type="ARBA" id="ARBA00022670"/>
    </source>
</evidence>
<dbReference type="InterPro" id="IPR001333">
    <property type="entry name" value="Peptidase_M32_Taq"/>
</dbReference>
<dbReference type="InterPro" id="IPR001567">
    <property type="entry name" value="Pept_M3A_M3B_dom"/>
</dbReference>
<dbReference type="Proteomes" id="UP001190700">
    <property type="component" value="Unassembled WGS sequence"/>
</dbReference>
<dbReference type="CDD" id="cd09607">
    <property type="entry name" value="M3B_PepF"/>
    <property type="match status" value="1"/>
</dbReference>
<dbReference type="EMBL" id="LGRX02006401">
    <property type="protein sequence ID" value="KAK3276754.1"/>
    <property type="molecule type" value="Genomic_DNA"/>
</dbReference>
<keyword evidence="4 6" id="KW-0862">Zinc</keyword>
<evidence type="ECO:0000256" key="4">
    <source>
        <dbReference type="ARBA" id="ARBA00022833"/>
    </source>
</evidence>
<evidence type="ECO:0000313" key="9">
    <source>
        <dbReference type="EMBL" id="KAK3276754.1"/>
    </source>
</evidence>
<keyword evidence="2 6" id="KW-0479">Metal-binding</keyword>
<accession>A0AAE0L9K0</accession>
<keyword evidence="5 6" id="KW-0482">Metalloprotease</keyword>
<evidence type="ECO:0000256" key="6">
    <source>
        <dbReference type="RuleBase" id="RU003435"/>
    </source>
</evidence>
<dbReference type="AlphaFoldDB" id="A0AAE0L9K0"/>